<dbReference type="Pfam" id="PF10335">
    <property type="entry name" value="DUF294_C"/>
    <property type="match status" value="1"/>
</dbReference>
<dbReference type="STRING" id="1462996.AWM70_04055"/>
<proteinExistence type="predicted"/>
<accession>A0A1B1MXF3</accession>
<keyword evidence="1" id="KW-0175">Coiled coil</keyword>
<name>A0A1B1MXF3_9BACL</name>
<dbReference type="InterPro" id="IPR005105">
    <property type="entry name" value="GlnD_Uridyltrans_N"/>
</dbReference>
<dbReference type="CDD" id="cd05401">
    <property type="entry name" value="NT_GlnE_GlnD_like"/>
    <property type="match status" value="1"/>
</dbReference>
<evidence type="ECO:0000259" key="3">
    <source>
        <dbReference type="Pfam" id="PF10335"/>
    </source>
</evidence>
<feature type="domain" description="DUF294" evidence="3">
    <location>
        <begin position="209"/>
        <end position="349"/>
    </location>
</feature>
<evidence type="ECO:0000259" key="2">
    <source>
        <dbReference type="Pfam" id="PF03445"/>
    </source>
</evidence>
<dbReference type="InterPro" id="IPR018821">
    <property type="entry name" value="DUF294_put_nucleoTrafse_sb-bd"/>
</dbReference>
<evidence type="ECO:0000313" key="5">
    <source>
        <dbReference type="Proteomes" id="UP000092573"/>
    </source>
</evidence>
<dbReference type="EMBL" id="CP014167">
    <property type="protein sequence ID" value="ANS73846.1"/>
    <property type="molecule type" value="Genomic_DNA"/>
</dbReference>
<dbReference type="AlphaFoldDB" id="A0A1B1MXF3"/>
<dbReference type="OrthoDB" id="9810963at2"/>
<gene>
    <name evidence="4" type="ORF">AWM70_04055</name>
</gene>
<sequence>MKESASIPIDLSSIHSAETSSELRLARWKEENKLLQLFSSVPTEDWNESVNRLQDEVMAQAISICERELAEAGAGVPPVPFAFVLFGSGGRQEQTPWSDQDNGLIYADGGGALADSYFEQFGLSLARVLEEVGYPPCKGKVMVSNPMWRLSLADWHTQLAGWREELRWEDVRYLTIASDLRFVAGDGTLAAKWRNDFMRLMSRNEELEAALLGNTVRHKAALNVLGQVITERFGEHAGEFDVKYGLYIPLVNGIRCISLYYGINESSTQERILKLHELEAFPRPWLDALRRAFVKALKFRSLTNRYTEDGVLLGDSYLTQETLKQKDVSRELRESLNTVRQLYRMLQRQHRFAERRLP</sequence>
<feature type="domain" description="Protein-PII uridylyltransferase N-terminal" evidence="2">
    <location>
        <begin position="41"/>
        <end position="164"/>
    </location>
</feature>
<keyword evidence="5" id="KW-1185">Reference proteome</keyword>
<feature type="coiled-coil region" evidence="1">
    <location>
        <begin position="329"/>
        <end position="356"/>
    </location>
</feature>
<organism evidence="4 5">
    <name type="scientific">Paenibacillus yonginensis</name>
    <dbReference type="NCBI Taxonomy" id="1462996"/>
    <lineage>
        <taxon>Bacteria</taxon>
        <taxon>Bacillati</taxon>
        <taxon>Bacillota</taxon>
        <taxon>Bacilli</taxon>
        <taxon>Bacillales</taxon>
        <taxon>Paenibacillaceae</taxon>
        <taxon>Paenibacillus</taxon>
    </lineage>
</organism>
<dbReference type="Pfam" id="PF03445">
    <property type="entry name" value="DUF294"/>
    <property type="match status" value="1"/>
</dbReference>
<evidence type="ECO:0000313" key="4">
    <source>
        <dbReference type="EMBL" id="ANS73846.1"/>
    </source>
</evidence>
<dbReference type="KEGG" id="pyg:AWM70_04055"/>
<dbReference type="GO" id="GO:0008773">
    <property type="term" value="F:[protein-PII] uridylyltransferase activity"/>
    <property type="evidence" value="ECO:0007669"/>
    <property type="project" value="InterPro"/>
</dbReference>
<protein>
    <submittedName>
        <fullName evidence="4">Signal transduction protein</fullName>
    </submittedName>
</protein>
<reference evidence="4 5" key="1">
    <citation type="submission" date="2016-01" db="EMBL/GenBank/DDBJ databases">
        <title>Complete Genome Sequence of Paenibacillus yonginensis DCY84, a novel Plant Growth-Promoting Bacteria with Elicitation of Induced Systemic Resistance.</title>
        <authorList>
            <person name="Kim Y.J."/>
            <person name="Yang D.C."/>
            <person name="Sukweenadhi J."/>
        </authorList>
    </citation>
    <scope>NUCLEOTIDE SEQUENCE [LARGE SCALE GENOMIC DNA]</scope>
    <source>
        <strain evidence="4 5">DCY84</strain>
    </source>
</reference>
<evidence type="ECO:0000256" key="1">
    <source>
        <dbReference type="SAM" id="Coils"/>
    </source>
</evidence>
<dbReference type="Proteomes" id="UP000092573">
    <property type="component" value="Chromosome"/>
</dbReference>
<dbReference type="RefSeq" id="WP_068694456.1">
    <property type="nucleotide sequence ID" value="NZ_CP014167.1"/>
</dbReference>